<dbReference type="AlphaFoldDB" id="A0A7M5UZV6"/>
<dbReference type="Proteomes" id="UP000594262">
    <property type="component" value="Unplaced"/>
</dbReference>
<name>A0A7M5UZV6_9CNID</name>
<dbReference type="Gene3D" id="2.60.120.260">
    <property type="entry name" value="Galactose-binding domain-like"/>
    <property type="match status" value="1"/>
</dbReference>
<feature type="domain" description="Glycoside hydrolase 35 catalytic" evidence="4">
    <location>
        <begin position="49"/>
        <end position="365"/>
    </location>
</feature>
<dbReference type="InterPro" id="IPR031330">
    <property type="entry name" value="Gly_Hdrlase_35_cat"/>
</dbReference>
<evidence type="ECO:0000313" key="5">
    <source>
        <dbReference type="EnsemblMetazoa" id="CLYHEMP008738.1"/>
    </source>
</evidence>
<sequence>MVHRKLQRIMKWRKVIVLFIAIFILYTIKSNMAEKTSHASSLKIKGKDFVLEGKPFQILCGAIHYFRITPDSWDNRIKKAKGMGLNSVDIYIPWNLHEPQPGKFSTTYIKQLRMFMDLLKSNDMYAVMRPGPYICSEWDLGGLPSWLLSDDSMKIRSLYSGFTKAVTRYFNHLLPILEPYQHSKGGPIIAFQVENEYGSFGTDGKYMDFIQNEFRRHGLHELHFICDNMEGIGNYEMKEQVFQTINFMTKAEEAVGKLLEMQPNKPVFVTEFWDGWFTHWGEQYHYVGAERLTKTLDYLLKNGYSVNFYMFHGGTNFGFYNGANANDDGSNYQCDITSYDYDAPVSEGGDLNTKKYNLFKKTIQHYTKKEPEKQSFGENYKHNYGNIELKYQTTLSQLLKDSTDMHKEVHEAICNMESVKMADGSSQQYGYVVYETVVTKGAKLHIKNARDFVFVLINDRLVETVLNIQKAITINVEGYIR</sequence>
<organism evidence="5 6">
    <name type="scientific">Clytia hemisphaerica</name>
    <dbReference type="NCBI Taxonomy" id="252671"/>
    <lineage>
        <taxon>Eukaryota</taxon>
        <taxon>Metazoa</taxon>
        <taxon>Cnidaria</taxon>
        <taxon>Hydrozoa</taxon>
        <taxon>Hydroidolina</taxon>
        <taxon>Leptothecata</taxon>
        <taxon>Obeliida</taxon>
        <taxon>Clytiidae</taxon>
        <taxon>Clytia</taxon>
    </lineage>
</organism>
<reference evidence="5" key="1">
    <citation type="submission" date="2021-01" db="UniProtKB">
        <authorList>
            <consortium name="EnsemblMetazoa"/>
        </authorList>
    </citation>
    <scope>IDENTIFICATION</scope>
</reference>
<dbReference type="OrthoDB" id="1657402at2759"/>
<dbReference type="Pfam" id="PF01301">
    <property type="entry name" value="Glyco_hydro_35"/>
    <property type="match status" value="1"/>
</dbReference>
<evidence type="ECO:0000256" key="1">
    <source>
        <dbReference type="ARBA" id="ARBA00009809"/>
    </source>
</evidence>
<dbReference type="Gene3D" id="3.20.20.80">
    <property type="entry name" value="Glycosidases"/>
    <property type="match status" value="1"/>
</dbReference>
<proteinExistence type="inferred from homology"/>
<keyword evidence="2" id="KW-0378">Hydrolase</keyword>
<dbReference type="EnsemblMetazoa" id="CLYHEMT008738.1">
    <property type="protein sequence ID" value="CLYHEMP008738.1"/>
    <property type="gene ID" value="CLYHEMG008738"/>
</dbReference>
<evidence type="ECO:0000256" key="2">
    <source>
        <dbReference type="ARBA" id="ARBA00022801"/>
    </source>
</evidence>
<dbReference type="InterPro" id="IPR019801">
    <property type="entry name" value="Glyco_hydro_35_CS"/>
</dbReference>
<dbReference type="PROSITE" id="PS01182">
    <property type="entry name" value="GLYCOSYL_HYDROL_F35"/>
    <property type="match status" value="1"/>
</dbReference>
<evidence type="ECO:0000313" key="6">
    <source>
        <dbReference type="Proteomes" id="UP000594262"/>
    </source>
</evidence>
<dbReference type="InterPro" id="IPR017853">
    <property type="entry name" value="GH"/>
</dbReference>
<keyword evidence="6" id="KW-1185">Reference proteome</keyword>
<evidence type="ECO:0000259" key="4">
    <source>
        <dbReference type="Pfam" id="PF01301"/>
    </source>
</evidence>
<dbReference type="PRINTS" id="PR00742">
    <property type="entry name" value="GLHYDRLASE35"/>
</dbReference>
<protein>
    <recommendedName>
        <fullName evidence="4">Glycoside hydrolase 35 catalytic domain-containing protein</fullName>
    </recommendedName>
</protein>
<comment type="similarity">
    <text evidence="1">Belongs to the glycosyl hydrolase 35 family.</text>
</comment>
<accession>A0A7M5UZV6</accession>
<dbReference type="InterPro" id="IPR001944">
    <property type="entry name" value="Glycoside_Hdrlase_35"/>
</dbReference>
<evidence type="ECO:0000256" key="3">
    <source>
        <dbReference type="ARBA" id="ARBA00023295"/>
    </source>
</evidence>
<keyword evidence="3" id="KW-0326">Glycosidase</keyword>
<dbReference type="GO" id="GO:0004553">
    <property type="term" value="F:hydrolase activity, hydrolyzing O-glycosyl compounds"/>
    <property type="evidence" value="ECO:0007669"/>
    <property type="project" value="InterPro"/>
</dbReference>
<dbReference type="GO" id="GO:0005975">
    <property type="term" value="P:carbohydrate metabolic process"/>
    <property type="evidence" value="ECO:0007669"/>
    <property type="project" value="InterPro"/>
</dbReference>
<dbReference type="SUPFAM" id="SSF51445">
    <property type="entry name" value="(Trans)glycosidases"/>
    <property type="match status" value="1"/>
</dbReference>
<dbReference type="PANTHER" id="PTHR23421">
    <property type="entry name" value="BETA-GALACTOSIDASE RELATED"/>
    <property type="match status" value="1"/>
</dbReference>